<accession>A0A812S3H8</accession>
<evidence type="ECO:0000313" key="4">
    <source>
        <dbReference type="Proteomes" id="UP000604046"/>
    </source>
</evidence>
<keyword evidence="2" id="KW-1133">Transmembrane helix</keyword>
<feature type="compositionally biased region" description="Basic and acidic residues" evidence="1">
    <location>
        <begin position="684"/>
        <end position="734"/>
    </location>
</feature>
<dbReference type="SUPFAM" id="SSF56349">
    <property type="entry name" value="DNA breaking-rejoining enzymes"/>
    <property type="match status" value="1"/>
</dbReference>
<evidence type="ECO:0000256" key="2">
    <source>
        <dbReference type="SAM" id="Phobius"/>
    </source>
</evidence>
<feature type="transmembrane region" description="Helical" evidence="2">
    <location>
        <begin position="52"/>
        <end position="76"/>
    </location>
</feature>
<feature type="region of interest" description="Disordered" evidence="1">
    <location>
        <begin position="349"/>
        <end position="389"/>
    </location>
</feature>
<dbReference type="GO" id="GO:0003677">
    <property type="term" value="F:DNA binding"/>
    <property type="evidence" value="ECO:0007669"/>
    <property type="project" value="InterPro"/>
</dbReference>
<proteinExistence type="predicted"/>
<feature type="region of interest" description="Disordered" evidence="1">
    <location>
        <begin position="675"/>
        <end position="734"/>
    </location>
</feature>
<keyword evidence="4" id="KW-1185">Reference proteome</keyword>
<keyword evidence="2" id="KW-0472">Membrane</keyword>
<dbReference type="OrthoDB" id="429260at2759"/>
<evidence type="ECO:0000256" key="1">
    <source>
        <dbReference type="SAM" id="MobiDB-lite"/>
    </source>
</evidence>
<name>A0A812S3H8_9DINO</name>
<sequence>MSRPLALGAGAGSLSSLALTFLSQQLLSSPEPSPVFERYALDCPAGEDRHYFILGLLAGILIGILLGGVLDLLYLWKQRLTVELARVQLRSRLYAIYSDAEGHPLEVALVFHRLCDLRARHGEPPGAQASAGRMPETETDGEDCGGDHVASLRENLVAVSEDEVDYDYPLAAVAVPRDGQPPLLIAAALVGIAVTGEIIVALPAGVWHRTAARRVLPRTFARRLSAGRVRLCQPEDRDNALEGDCRVCFGLLSEEGEAATDLVRDLEDPVELGHTFGSEESSDLLPFAPTLIDASRNLFEFLTAESGELPVAPVPVGPAGDPVVDRIASLEACLSELKQDIAKVIGAVGSADRQPPSQRDLPGHLSSARPSKKASAKATAAPTRFRGLDPTVTQAALDAGIEGSHLEEMSRLLQRQSSKLGDTPGPKGRRTAKGKAKDELEDEDSFPETVPDEAPAAPMNPMEVAVSKLTEIAGHLAAQKKKEGTLDALLDGGGSGSADSAGSGGSAARNAAALRALKESLGQRPEDLVKVLERNLESDFNMRTSLPGSSAVPVSCRAWLELRSKVQNYPSTIRFCWAIAGIADCIKAEKHQEAYLRCLLALSAGDQLSIDKGSWTLAGEMMLEDAPPFQAFASHTLPSGSEQPFSRLYDRRWIEVLTTHLKQLDAYLDTRKKLGAAQPPPMWRKRDEQRPDQGEDERLPVPVRKGDGKKGKSHEKAEKPERQGTPHVMDHDCRGRQLHPLTTSTLIWPMPLPYRFRAANLDMPTRAFRNAVDLVIAMLNWLHLGRPHVAPDDLLASSRLSGEQRAVVSRIEAMLSDVLRHPAVAASDMGRAASKIENLESMVAGLQRSGAVLAARCRGYHEGPDRFPRFDPLELEFGEPLALPRFGSSLAHPVIASRVEFGDLAAFDPVNFLDSKCAAHYLNPLDFALNEAEAVAVPPRARVLAGQAERGALLRKLDKGDRLRLLPTSCCRERHLNGLFTVPKSLERDRLIMDARGPNLLEEGRAEWTRSMASAVSLFGTVLKPNEVLVFSGTDLKDYYYQYRISPQRAIRNALALELNEGEARMYTCFEEKFAGQGPFRPCFNSMAMGDLNSVEFGQCAHLSLILSAGSVFPEELLTMKSQPSRSRVQGGVVIDDFVVAERMPRRRFDELAPGSSEGAARLRRAGQCYSEVHLPENHKKAFSEQLHAEFWGASLDGDAGTSRPIVSRLLPVLSLTAISRNLDSGLAICWKSSVEVFKAPKDIGEHVTFKMWPRLRAELWTLVIVAPVVRWNFRTRPCLEVSATDASDKWEAEVTTIVPEVFADELWRHVLRKPVWTKLLKPDLAGLREAGVLEEHLELPGDEQLPHHPLWKAVFCHMKFRPCWRKRIQKKRHINVHELRAVLAGESRRARVCPSSRVLSGADSQVALGCLLKGRSSSPRLNGVLRASLPDYIGLDIFGGYMFVASGDNPSDDPTRDADLRDPQLPVPDFLQSALCGSFHDLDEELAVRGVDYVSLLGLPPLETIRRLWDGASALRRRERRNLWIASKAESRAKLRTAAAAVACSNVGASAPARALLAVRGDLDTPAVPLPRPGNGPDMSETHATAVFKDEKPRWLELATFVDTCKDLETGVQLLLQAFDPDQFVLPRTSSRPLTELLKKPGYLDLFSGTRGVAKEVVKLSGTWCLTFDWSHSASEDLLAPELRGRILELMKRGAFLGAGGGPTCSSFSRAIRPPVRSLQSPLGLPDARETMLKKIEEGNSHADFMAEVVEGALAMEIPAWTENPSGSYLWHTPRWSRLSKDYEPEASLIVDYCRFGTPWRKRTRVFAPGPGSLGGQRVLCAGGHEHVKLTGYSKVHRCQFTKAAEAFPRGLNRLIAWHLVNPHLPPAQRRRLDVAACARCHSQRIGEASRPGPVPGAPASLEEVQLVSARTLAIQDTVLGDFEGFLRRELSGPARKSLCSHAMVYCVLVRSYGNWLFQNGEPLYKFRHLMAFLQKNRFELRPFLSFGWDLITRWERVVPVVHRVPVPEAIVRALLCLGALRGWVRWCCVLGLAYYGLGRAGEPLRAKRRDLLLPSDTLSPLSAGCYMAVKSPKTAFRGGGRTQHLCVKETFFVQFLEASLRNLEPDEALYPGSAGAFRKRWDCLLSQLGVPKSAKLLPGGLRGGSAVREYKAGVDISSLMWRMRIRNIATLEAYVQEVAAISVIPALTKQCRQSVAAASALLEVTFNQLFA</sequence>
<reference evidence="3" key="1">
    <citation type="submission" date="2021-02" db="EMBL/GenBank/DDBJ databases">
        <authorList>
            <person name="Dougan E. K."/>
            <person name="Rhodes N."/>
            <person name="Thang M."/>
            <person name="Chan C."/>
        </authorList>
    </citation>
    <scope>NUCLEOTIDE SEQUENCE</scope>
</reference>
<dbReference type="InterPro" id="IPR011010">
    <property type="entry name" value="DNA_brk_join_enz"/>
</dbReference>
<organism evidence="3 4">
    <name type="scientific">Symbiodinium natans</name>
    <dbReference type="NCBI Taxonomy" id="878477"/>
    <lineage>
        <taxon>Eukaryota</taxon>
        <taxon>Sar</taxon>
        <taxon>Alveolata</taxon>
        <taxon>Dinophyceae</taxon>
        <taxon>Suessiales</taxon>
        <taxon>Symbiodiniaceae</taxon>
        <taxon>Symbiodinium</taxon>
    </lineage>
</organism>
<dbReference type="Proteomes" id="UP000604046">
    <property type="component" value="Unassembled WGS sequence"/>
</dbReference>
<comment type="caution">
    <text evidence="3">The sequence shown here is derived from an EMBL/GenBank/DDBJ whole genome shotgun (WGS) entry which is preliminary data.</text>
</comment>
<feature type="transmembrane region" description="Helical" evidence="2">
    <location>
        <begin position="183"/>
        <end position="207"/>
    </location>
</feature>
<protein>
    <submittedName>
        <fullName evidence="3">Uncharacterized protein</fullName>
    </submittedName>
</protein>
<gene>
    <name evidence="3" type="ORF">SNAT2548_LOCUS25550</name>
</gene>
<keyword evidence="2" id="KW-0812">Transmembrane</keyword>
<dbReference type="EMBL" id="CAJNDS010002400">
    <property type="protein sequence ID" value="CAE7460399.1"/>
    <property type="molecule type" value="Genomic_DNA"/>
</dbReference>
<feature type="region of interest" description="Disordered" evidence="1">
    <location>
        <begin position="124"/>
        <end position="144"/>
    </location>
</feature>
<feature type="region of interest" description="Disordered" evidence="1">
    <location>
        <begin position="416"/>
        <end position="458"/>
    </location>
</feature>
<evidence type="ECO:0000313" key="3">
    <source>
        <dbReference type="EMBL" id="CAE7460399.1"/>
    </source>
</evidence>